<feature type="region of interest" description="Disordered" evidence="1">
    <location>
        <begin position="497"/>
        <end position="537"/>
    </location>
</feature>
<feature type="compositionally biased region" description="Basic and acidic residues" evidence="1">
    <location>
        <begin position="710"/>
        <end position="721"/>
    </location>
</feature>
<evidence type="ECO:0000313" key="3">
    <source>
        <dbReference type="EMBL" id="PCH35951.1"/>
    </source>
</evidence>
<evidence type="ECO:0000256" key="1">
    <source>
        <dbReference type="SAM" id="MobiDB-lite"/>
    </source>
</evidence>
<evidence type="ECO:0000256" key="2">
    <source>
        <dbReference type="SAM" id="Phobius"/>
    </source>
</evidence>
<evidence type="ECO:0000313" key="4">
    <source>
        <dbReference type="Proteomes" id="UP000218811"/>
    </source>
</evidence>
<organism evidence="3 4">
    <name type="scientific">Wolfiporia cocos (strain MD-104)</name>
    <name type="common">Brown rot fungus</name>
    <dbReference type="NCBI Taxonomy" id="742152"/>
    <lineage>
        <taxon>Eukaryota</taxon>
        <taxon>Fungi</taxon>
        <taxon>Dikarya</taxon>
        <taxon>Basidiomycota</taxon>
        <taxon>Agaricomycotina</taxon>
        <taxon>Agaricomycetes</taxon>
        <taxon>Polyporales</taxon>
        <taxon>Phaeolaceae</taxon>
        <taxon>Wolfiporia</taxon>
    </lineage>
</organism>
<feature type="region of interest" description="Disordered" evidence="1">
    <location>
        <begin position="567"/>
        <end position="615"/>
    </location>
</feature>
<dbReference type="AlphaFoldDB" id="A0A2H3J1U2"/>
<protein>
    <submittedName>
        <fullName evidence="3">Uncharacterized protein</fullName>
    </submittedName>
</protein>
<keyword evidence="2" id="KW-1133">Transmembrane helix</keyword>
<dbReference type="Proteomes" id="UP000218811">
    <property type="component" value="Unassembled WGS sequence"/>
</dbReference>
<dbReference type="OrthoDB" id="2576311at2759"/>
<keyword evidence="2" id="KW-0472">Membrane</keyword>
<feature type="compositionally biased region" description="Basic residues" evidence="1">
    <location>
        <begin position="516"/>
        <end position="528"/>
    </location>
</feature>
<feature type="region of interest" description="Disordered" evidence="1">
    <location>
        <begin position="703"/>
        <end position="777"/>
    </location>
</feature>
<feature type="region of interest" description="Disordered" evidence="1">
    <location>
        <begin position="632"/>
        <end position="683"/>
    </location>
</feature>
<feature type="region of interest" description="Disordered" evidence="1">
    <location>
        <begin position="319"/>
        <end position="339"/>
    </location>
</feature>
<gene>
    <name evidence="3" type="ORF">WOLCODRAFT_146016</name>
</gene>
<name>A0A2H3J1U2_WOLCO</name>
<feature type="compositionally biased region" description="Low complexity" evidence="1">
    <location>
        <begin position="600"/>
        <end position="614"/>
    </location>
</feature>
<accession>A0A2H3J1U2</accession>
<keyword evidence="2" id="KW-0812">Transmembrane</keyword>
<feature type="compositionally biased region" description="Pro residues" evidence="1">
    <location>
        <begin position="497"/>
        <end position="512"/>
    </location>
</feature>
<feature type="transmembrane region" description="Helical" evidence="2">
    <location>
        <begin position="448"/>
        <end position="470"/>
    </location>
</feature>
<keyword evidence="4" id="KW-1185">Reference proteome</keyword>
<proteinExistence type="predicted"/>
<dbReference type="EMBL" id="KB467865">
    <property type="protein sequence ID" value="PCH35951.1"/>
    <property type="molecule type" value="Genomic_DNA"/>
</dbReference>
<reference evidence="3 4" key="1">
    <citation type="journal article" date="2012" name="Science">
        <title>The Paleozoic origin of enzymatic lignin decomposition reconstructed from 31 fungal genomes.</title>
        <authorList>
            <person name="Floudas D."/>
            <person name="Binder M."/>
            <person name="Riley R."/>
            <person name="Barry K."/>
            <person name="Blanchette R.A."/>
            <person name="Henrissat B."/>
            <person name="Martinez A.T."/>
            <person name="Otillar R."/>
            <person name="Spatafora J.W."/>
            <person name="Yadav J.S."/>
            <person name="Aerts A."/>
            <person name="Benoit I."/>
            <person name="Boyd A."/>
            <person name="Carlson A."/>
            <person name="Copeland A."/>
            <person name="Coutinho P.M."/>
            <person name="de Vries R.P."/>
            <person name="Ferreira P."/>
            <person name="Findley K."/>
            <person name="Foster B."/>
            <person name="Gaskell J."/>
            <person name="Glotzer D."/>
            <person name="Gorecki P."/>
            <person name="Heitman J."/>
            <person name="Hesse C."/>
            <person name="Hori C."/>
            <person name="Igarashi K."/>
            <person name="Jurgens J.A."/>
            <person name="Kallen N."/>
            <person name="Kersten P."/>
            <person name="Kohler A."/>
            <person name="Kuees U."/>
            <person name="Kumar T.K.A."/>
            <person name="Kuo A."/>
            <person name="LaButti K."/>
            <person name="Larrondo L.F."/>
            <person name="Lindquist E."/>
            <person name="Ling A."/>
            <person name="Lombard V."/>
            <person name="Lucas S."/>
            <person name="Lundell T."/>
            <person name="Martin R."/>
            <person name="McLaughlin D.J."/>
            <person name="Morgenstern I."/>
            <person name="Morin E."/>
            <person name="Murat C."/>
            <person name="Nagy L.G."/>
            <person name="Nolan M."/>
            <person name="Ohm R.A."/>
            <person name="Patyshakuliyeva A."/>
            <person name="Rokas A."/>
            <person name="Ruiz-Duenas F.J."/>
            <person name="Sabat G."/>
            <person name="Salamov A."/>
            <person name="Samejima M."/>
            <person name="Schmutz J."/>
            <person name="Slot J.C."/>
            <person name="St John F."/>
            <person name="Stenlid J."/>
            <person name="Sun H."/>
            <person name="Sun S."/>
            <person name="Syed K."/>
            <person name="Tsang A."/>
            <person name="Wiebenga A."/>
            <person name="Young D."/>
            <person name="Pisabarro A."/>
            <person name="Eastwood D.C."/>
            <person name="Martin F."/>
            <person name="Cullen D."/>
            <person name="Grigoriev I.V."/>
            <person name="Hibbett D.S."/>
        </authorList>
    </citation>
    <scope>NUCLEOTIDE SEQUENCE [LARGE SCALE GENOMIC DNA]</scope>
    <source>
        <strain evidence="3 4">MD-104</strain>
    </source>
</reference>
<sequence length="810" mass="87409">MVIATGVGNEIAAGSARSIPPDRINARGPTTTEFRYKSNCSSKPGVRDRPAKTYVGCWEKLAEIGSGLTPRGHRLYWPTIINAYLLGLALAGHQPLRDIYGRLITSGADNATGGRELLSQHCAVAASVDGCRRRLYAKVVVSRMRCQPEATCNQSRDRILRIEVGAVRTPGAAWEGSSCAAAQRGRSSLSHQRMVISGSGWDDSGGRLRTRILLAGSDWRDEARVHRDAGRSLPWRELRQERTECPEHGHFPIGRRALSVFLERPSDNRSFQTKFGNALHPPAVCLPSSVHAPAAAVMRHARFAALLLLVAAASSAPLDPWRGSDSASSKRGPSDRLPAPCHAYPEIHGQARAPDALGDVARCDSGRWKDSVRVPSSPASSPQSPWLPLPPLGAPRRQLSLVVPSLARLRMRLHAFIHEAKAGSTDPAPASSQGSAKRAPVRWTLVQIAIPIIVGACVAAAAAALFWWYLRRRRRLSYYRAPRTVFVCADMSPPAPTQPLISPPAPPLPPLEPNRHPRLQQKRKRRKPTPVPQPYTPLVRARLGAPKFLFGLLPGTQSVRDMHADPAWSIDADPDSSEFVVPVASGSQSGSSGPSPPPSHSTQPSSSSSGSASSRALLLDTRTANSSRRFLPIQTDHPSQHPFNPQFADSDSDDDSACSFPLQPNRAPGRAHSRGEEEEGGRSPGWLERLWMRMFAGPVQRAPGYRRGKVRGDVPDGRFRIDAGASEPPTPTPLSGAGDPPAPIREEALRSRGLGGAGQAEAEAEQEQEQEQDEHSVLLISRVPGVDFTIASTATEVDDAGSVAPTVRGR</sequence>
<feature type="compositionally biased region" description="Acidic residues" evidence="1">
    <location>
        <begin position="762"/>
        <end position="772"/>
    </location>
</feature>